<gene>
    <name evidence="6" type="ORF">AVDCRST_MAG59-5218</name>
</gene>
<dbReference type="CDD" id="cd08512">
    <property type="entry name" value="PBP2_NikA_DppA_OppA_like_7"/>
    <property type="match status" value="1"/>
</dbReference>
<dbReference type="InterPro" id="IPR030678">
    <property type="entry name" value="Peptide/Ni-bd"/>
</dbReference>
<dbReference type="PIRSF" id="PIRSF002741">
    <property type="entry name" value="MppA"/>
    <property type="match status" value="1"/>
</dbReference>
<evidence type="ECO:0000256" key="4">
    <source>
        <dbReference type="ARBA" id="ARBA00022729"/>
    </source>
</evidence>
<dbReference type="EMBL" id="CADCWF010000367">
    <property type="protein sequence ID" value="CAA9584078.1"/>
    <property type="molecule type" value="Genomic_DNA"/>
</dbReference>
<dbReference type="PANTHER" id="PTHR30290">
    <property type="entry name" value="PERIPLASMIC BINDING COMPONENT OF ABC TRANSPORTER"/>
    <property type="match status" value="1"/>
</dbReference>
<keyword evidence="3" id="KW-0813">Transport</keyword>
<evidence type="ECO:0000256" key="3">
    <source>
        <dbReference type="ARBA" id="ARBA00022448"/>
    </source>
</evidence>
<accession>A0A6J4VSY3</accession>
<comment type="similarity">
    <text evidence="2">Belongs to the bacterial solute-binding protein 5 family.</text>
</comment>
<dbReference type="SUPFAM" id="SSF53850">
    <property type="entry name" value="Periplasmic binding protein-like II"/>
    <property type="match status" value="1"/>
</dbReference>
<evidence type="ECO:0000313" key="6">
    <source>
        <dbReference type="EMBL" id="CAA9584078.1"/>
    </source>
</evidence>
<dbReference type="GO" id="GO:1904680">
    <property type="term" value="F:peptide transmembrane transporter activity"/>
    <property type="evidence" value="ECO:0007669"/>
    <property type="project" value="TreeGrafter"/>
</dbReference>
<dbReference type="GO" id="GO:0043190">
    <property type="term" value="C:ATP-binding cassette (ABC) transporter complex"/>
    <property type="evidence" value="ECO:0007669"/>
    <property type="project" value="InterPro"/>
</dbReference>
<dbReference type="GO" id="GO:0015833">
    <property type="term" value="P:peptide transport"/>
    <property type="evidence" value="ECO:0007669"/>
    <property type="project" value="TreeGrafter"/>
</dbReference>
<dbReference type="GO" id="GO:0030288">
    <property type="term" value="C:outer membrane-bounded periplasmic space"/>
    <property type="evidence" value="ECO:0007669"/>
    <property type="project" value="UniProtKB-ARBA"/>
</dbReference>
<dbReference type="InterPro" id="IPR000914">
    <property type="entry name" value="SBP_5_dom"/>
</dbReference>
<sequence length="569" mass="63141">MIDSRTARFVAVARGGSLSRRQVLDTGLRLGLATPAIAALMANAPEATASAPQRRPFARQDGGTGGTFTVLISVGTEDIDPHYSYATLSSTIALCVYDMLVVYQDDSTTEIAPMLAESWDVSDDESTYTFKLRPNARFHDGTVCDAQAVKDAYTRWLELGGAVVQVIARFVESPDQMEVVDATTLRFNLDRPQPLFLPAMASQYGPSVVSPTAIRENATDEDPYAHEFFLANAVGTGPYRLISNSINEGLVLERFEEYWRGWDDNPGFDQVVFRVVPEDATRRQLLEQGEADASAFNLTLDGVEALRQNPDVVVVEYPTTSVSWAILNAARLPREARQGLSFAFPYEEVEQSVFRGLLKRTGPLADSVVGYDPEVYLYQTDLDRAKELVLQAGFAEGDVFEYMVDSTDERESTIAQLFQANIQQMGFDLEIVAVDYATVESTIFGEQPAEEKPHLIGGWGWWPDYNDPWNHLAPNFTEANIGNGGSNAGAWSNARFEEIMAEAEVFTDERRLIELMAEAQDILTEQDPPVIYYGQIVRYTVLASDIQGFVPNPLYLDGFNIWDMSRAPA</sequence>
<proteinExistence type="inferred from homology"/>
<reference evidence="6" key="1">
    <citation type="submission" date="2020-02" db="EMBL/GenBank/DDBJ databases">
        <authorList>
            <person name="Meier V. D."/>
        </authorList>
    </citation>
    <scope>NUCLEOTIDE SEQUENCE</scope>
    <source>
        <strain evidence="6">AVDCRST_MAG59</strain>
    </source>
</reference>
<organism evidence="6">
    <name type="scientific">uncultured Thermomicrobiales bacterium</name>
    <dbReference type="NCBI Taxonomy" id="1645740"/>
    <lineage>
        <taxon>Bacteria</taxon>
        <taxon>Pseudomonadati</taxon>
        <taxon>Thermomicrobiota</taxon>
        <taxon>Thermomicrobia</taxon>
        <taxon>Thermomicrobiales</taxon>
        <taxon>environmental samples</taxon>
    </lineage>
</organism>
<dbReference type="Gene3D" id="3.10.105.10">
    <property type="entry name" value="Dipeptide-binding Protein, Domain 3"/>
    <property type="match status" value="1"/>
</dbReference>
<protein>
    <submittedName>
        <fullName evidence="6">ABC transporter, substrate-binding protein (Cluster 5, nickel/peptides/opines)</fullName>
    </submittedName>
</protein>
<comment type="subcellular location">
    <subcellularLocation>
        <location evidence="1">Cell envelope</location>
    </subcellularLocation>
</comment>
<dbReference type="Pfam" id="PF00496">
    <property type="entry name" value="SBP_bac_5"/>
    <property type="match status" value="1"/>
</dbReference>
<feature type="domain" description="Solute-binding protein family 5" evidence="5">
    <location>
        <begin position="110"/>
        <end position="482"/>
    </location>
</feature>
<evidence type="ECO:0000256" key="1">
    <source>
        <dbReference type="ARBA" id="ARBA00004196"/>
    </source>
</evidence>
<dbReference type="PROSITE" id="PS51318">
    <property type="entry name" value="TAT"/>
    <property type="match status" value="1"/>
</dbReference>
<keyword evidence="4" id="KW-0732">Signal</keyword>
<evidence type="ECO:0000256" key="2">
    <source>
        <dbReference type="ARBA" id="ARBA00005695"/>
    </source>
</evidence>
<dbReference type="InterPro" id="IPR039424">
    <property type="entry name" value="SBP_5"/>
</dbReference>
<evidence type="ECO:0000259" key="5">
    <source>
        <dbReference type="Pfam" id="PF00496"/>
    </source>
</evidence>
<dbReference type="InterPro" id="IPR006311">
    <property type="entry name" value="TAT_signal"/>
</dbReference>
<dbReference type="Gene3D" id="3.40.190.10">
    <property type="entry name" value="Periplasmic binding protein-like II"/>
    <property type="match status" value="1"/>
</dbReference>
<dbReference type="AlphaFoldDB" id="A0A6J4VSY3"/>
<name>A0A6J4VSY3_9BACT</name>
<dbReference type="PANTHER" id="PTHR30290:SF10">
    <property type="entry name" value="PERIPLASMIC OLIGOPEPTIDE-BINDING PROTEIN-RELATED"/>
    <property type="match status" value="1"/>
</dbReference>